<organism evidence="3 4">
    <name type="scientific">Aquibium pacificus</name>
    <dbReference type="NCBI Taxonomy" id="3153579"/>
    <lineage>
        <taxon>Bacteria</taxon>
        <taxon>Pseudomonadati</taxon>
        <taxon>Pseudomonadota</taxon>
        <taxon>Alphaproteobacteria</taxon>
        <taxon>Hyphomicrobiales</taxon>
        <taxon>Phyllobacteriaceae</taxon>
        <taxon>Aquibium</taxon>
    </lineage>
</organism>
<dbReference type="PANTHER" id="PTHR34075:SF5">
    <property type="entry name" value="BLR3430 PROTEIN"/>
    <property type="match status" value="1"/>
</dbReference>
<dbReference type="RefSeq" id="WP_367953792.1">
    <property type="nucleotide sequence ID" value="NZ_JBDPGJ010000002.1"/>
</dbReference>
<feature type="domain" description="ChsH2 C-terminal OB-fold" evidence="1">
    <location>
        <begin position="58"/>
        <end position="124"/>
    </location>
</feature>
<dbReference type="EMBL" id="JBDPGJ010000002">
    <property type="protein sequence ID" value="MEX0405919.1"/>
    <property type="molecule type" value="Genomic_DNA"/>
</dbReference>
<dbReference type="InterPro" id="IPR002878">
    <property type="entry name" value="ChsH2_C"/>
</dbReference>
<evidence type="ECO:0000313" key="3">
    <source>
        <dbReference type="EMBL" id="MEX0405919.1"/>
    </source>
</evidence>
<evidence type="ECO:0000313" key="4">
    <source>
        <dbReference type="Proteomes" id="UP001556692"/>
    </source>
</evidence>
<comment type="caution">
    <text evidence="3">The sequence shown here is derived from an EMBL/GenBank/DDBJ whole genome shotgun (WGS) entry which is preliminary data.</text>
</comment>
<sequence length="139" mass="15563">MAYLPDDTPLPEPTPDDYPYWESHAARELRIQQCADCGTFRHPPVPLCSRCASSNVTWTQVSGRGEVFSYVVVHYATHPALKQAVPYNVAVVMLEDASDVRLVSNVVDAAPEEMRIGLKVELFWDAVPGDTFLPRFRKA</sequence>
<feature type="domain" description="ChsH2 rubredoxin-like zinc ribbon" evidence="2">
    <location>
        <begin position="26"/>
        <end position="56"/>
    </location>
</feature>
<dbReference type="Pfam" id="PF01796">
    <property type="entry name" value="OB_ChsH2_C"/>
    <property type="match status" value="1"/>
</dbReference>
<name>A0ABV3SGQ8_9HYPH</name>
<protein>
    <submittedName>
        <fullName evidence="3">OB-fold domain-containing protein</fullName>
    </submittedName>
</protein>
<evidence type="ECO:0000259" key="1">
    <source>
        <dbReference type="Pfam" id="PF01796"/>
    </source>
</evidence>
<dbReference type="Pfam" id="PF12172">
    <property type="entry name" value="zf-ChsH2"/>
    <property type="match status" value="1"/>
</dbReference>
<dbReference type="InterPro" id="IPR022002">
    <property type="entry name" value="ChsH2_Znr"/>
</dbReference>
<gene>
    <name evidence="3" type="ORF">ABGN05_09625</name>
</gene>
<evidence type="ECO:0000259" key="2">
    <source>
        <dbReference type="Pfam" id="PF12172"/>
    </source>
</evidence>
<proteinExistence type="predicted"/>
<dbReference type="Gene3D" id="6.10.30.10">
    <property type="match status" value="1"/>
</dbReference>
<accession>A0ABV3SGQ8</accession>
<dbReference type="InterPro" id="IPR012340">
    <property type="entry name" value="NA-bd_OB-fold"/>
</dbReference>
<dbReference type="Proteomes" id="UP001556692">
    <property type="component" value="Unassembled WGS sequence"/>
</dbReference>
<dbReference type="InterPro" id="IPR052513">
    <property type="entry name" value="Thioester_dehydratase-like"/>
</dbReference>
<keyword evidence="4" id="KW-1185">Reference proteome</keyword>
<dbReference type="PANTHER" id="PTHR34075">
    <property type="entry name" value="BLR3430 PROTEIN"/>
    <property type="match status" value="1"/>
</dbReference>
<dbReference type="SUPFAM" id="SSF50249">
    <property type="entry name" value="Nucleic acid-binding proteins"/>
    <property type="match status" value="1"/>
</dbReference>
<reference evidence="3 4" key="1">
    <citation type="submission" date="2024-05" db="EMBL/GenBank/DDBJ databases">
        <authorList>
            <person name="Jiang F."/>
        </authorList>
    </citation>
    <scope>NUCLEOTIDE SEQUENCE [LARGE SCALE GENOMIC DNA]</scope>
    <source>
        <strain evidence="3 4">LZ166</strain>
    </source>
</reference>